<comment type="caution">
    <text evidence="1">The sequence shown here is derived from an EMBL/GenBank/DDBJ whole genome shotgun (WGS) entry which is preliminary data.</text>
</comment>
<gene>
    <name evidence="1" type="ORF">J2Z79_002389</name>
</gene>
<reference evidence="1 2" key="1">
    <citation type="submission" date="2021-03" db="EMBL/GenBank/DDBJ databases">
        <title>Genomic Encyclopedia of Type Strains, Phase IV (KMG-IV): sequencing the most valuable type-strain genomes for metagenomic binning, comparative biology and taxonomic classification.</title>
        <authorList>
            <person name="Goeker M."/>
        </authorList>
    </citation>
    <scope>NUCLEOTIDE SEQUENCE [LARGE SCALE GENOMIC DNA]</scope>
    <source>
        <strain evidence="1 2">DSM 27138</strain>
    </source>
</reference>
<evidence type="ECO:0000313" key="1">
    <source>
        <dbReference type="EMBL" id="MBP2018973.1"/>
    </source>
</evidence>
<sequence length="39" mass="4585">MILEYARAHPEEFLFDGVVYIPASEPTVVHGQFMFWLFP</sequence>
<protein>
    <submittedName>
        <fullName evidence="1">Uncharacterized protein</fullName>
    </submittedName>
</protein>
<evidence type="ECO:0000313" key="2">
    <source>
        <dbReference type="Proteomes" id="UP001519289"/>
    </source>
</evidence>
<dbReference type="EMBL" id="JAGGLG010000020">
    <property type="protein sequence ID" value="MBP2018973.1"/>
    <property type="molecule type" value="Genomic_DNA"/>
</dbReference>
<accession>A0ABS4JTW1</accession>
<dbReference type="Proteomes" id="UP001519289">
    <property type="component" value="Unassembled WGS sequence"/>
</dbReference>
<proteinExistence type="predicted"/>
<organism evidence="1 2">
    <name type="scientific">Symbiobacterium terraclitae</name>
    <dbReference type="NCBI Taxonomy" id="557451"/>
    <lineage>
        <taxon>Bacteria</taxon>
        <taxon>Bacillati</taxon>
        <taxon>Bacillota</taxon>
        <taxon>Clostridia</taxon>
        <taxon>Eubacteriales</taxon>
        <taxon>Symbiobacteriaceae</taxon>
        <taxon>Symbiobacterium</taxon>
    </lineage>
</organism>
<keyword evidence="2" id="KW-1185">Reference proteome</keyword>
<name>A0ABS4JTW1_9FIRM</name>